<dbReference type="PANTHER" id="PTHR24422:SF27">
    <property type="entry name" value="PROTEIN-GLUTAMATE O-METHYLTRANSFERASE"/>
    <property type="match status" value="1"/>
</dbReference>
<evidence type="ECO:0000259" key="11">
    <source>
        <dbReference type="PROSITE" id="PS50109"/>
    </source>
</evidence>
<dbReference type="SUPFAM" id="SSF47757">
    <property type="entry name" value="Chemotaxis receptor methyltransferase CheR, N-terminal domain"/>
    <property type="match status" value="1"/>
</dbReference>
<keyword evidence="3 7" id="KW-0145">Chemotaxis</keyword>
<dbReference type="PRINTS" id="PR00996">
    <property type="entry name" value="CHERMTFRASE"/>
</dbReference>
<comment type="catalytic activity">
    <reaction evidence="1">
        <text>ATP + protein L-histidine = ADP + protein N-phospho-L-histidine.</text>
        <dbReference type="EC" id="2.7.13.3"/>
    </reaction>
</comment>
<dbReference type="InterPro" id="IPR011006">
    <property type="entry name" value="CheY-like_superfamily"/>
</dbReference>
<evidence type="ECO:0000256" key="3">
    <source>
        <dbReference type="ARBA" id="ARBA00022500"/>
    </source>
</evidence>
<feature type="coiled-coil region" evidence="9">
    <location>
        <begin position="1007"/>
        <end position="1044"/>
    </location>
</feature>
<evidence type="ECO:0000259" key="15">
    <source>
        <dbReference type="PROSITE" id="PS50122"/>
    </source>
</evidence>
<dbReference type="PROSITE" id="PS50110">
    <property type="entry name" value="RESPONSE_REGULATORY"/>
    <property type="match status" value="1"/>
</dbReference>
<dbReference type="Pfam" id="PF13426">
    <property type="entry name" value="PAS_9"/>
    <property type="match status" value="1"/>
</dbReference>
<dbReference type="SMART" id="SM00138">
    <property type="entry name" value="MeTrc"/>
    <property type="match status" value="1"/>
</dbReference>
<dbReference type="Pfam" id="PF03705">
    <property type="entry name" value="CheR_N"/>
    <property type="match status" value="1"/>
</dbReference>
<dbReference type="SUPFAM" id="SSF55785">
    <property type="entry name" value="PYP-like sensor domain (PAS domain)"/>
    <property type="match status" value="2"/>
</dbReference>
<dbReference type="InterPro" id="IPR005467">
    <property type="entry name" value="His_kinase_dom"/>
</dbReference>
<dbReference type="Pfam" id="PF01339">
    <property type="entry name" value="CheB_methylest"/>
    <property type="match status" value="1"/>
</dbReference>
<evidence type="ECO:0000259" key="12">
    <source>
        <dbReference type="PROSITE" id="PS50110"/>
    </source>
</evidence>
<dbReference type="CDD" id="cd16434">
    <property type="entry name" value="CheB-CheR_fusion"/>
    <property type="match status" value="1"/>
</dbReference>
<feature type="modified residue" description="4-aspartylphosphate" evidence="8">
    <location>
        <position position="1338"/>
    </location>
</feature>
<dbReference type="PANTHER" id="PTHR24422">
    <property type="entry name" value="CHEMOTAXIS PROTEIN METHYLTRANSFERASE"/>
    <property type="match status" value="1"/>
</dbReference>
<dbReference type="SMART" id="SM00388">
    <property type="entry name" value="HisKA"/>
    <property type="match status" value="1"/>
</dbReference>
<comment type="catalytic activity">
    <reaction evidence="2">
        <text>L-glutamyl-[protein] + S-adenosyl-L-methionine = [protein]-L-glutamate 5-O-methyl ester + S-adenosyl-L-homocysteine</text>
        <dbReference type="Rhea" id="RHEA:24452"/>
        <dbReference type="Rhea" id="RHEA-COMP:10208"/>
        <dbReference type="Rhea" id="RHEA-COMP:10311"/>
        <dbReference type="ChEBI" id="CHEBI:29973"/>
        <dbReference type="ChEBI" id="CHEBI:57856"/>
        <dbReference type="ChEBI" id="CHEBI:59789"/>
        <dbReference type="ChEBI" id="CHEBI:82795"/>
        <dbReference type="EC" id="2.1.1.80"/>
    </reaction>
</comment>
<evidence type="ECO:0000256" key="9">
    <source>
        <dbReference type="SAM" id="Coils"/>
    </source>
</evidence>
<dbReference type="CDD" id="cd17580">
    <property type="entry name" value="REC_2_DhkD-like"/>
    <property type="match status" value="1"/>
</dbReference>
<feature type="active site" evidence="7">
    <location>
        <position position="92"/>
    </location>
</feature>
<dbReference type="SUPFAM" id="SSF52738">
    <property type="entry name" value="Methylesterase CheB, C-terminal domain"/>
    <property type="match status" value="1"/>
</dbReference>
<feature type="active site" evidence="7">
    <location>
        <position position="184"/>
    </location>
</feature>
<feature type="domain" description="CheR-type methyltransferase" evidence="16">
    <location>
        <begin position="269"/>
        <end position="512"/>
    </location>
</feature>
<keyword evidence="6" id="KW-0949">S-adenosyl-L-methionine</keyword>
<dbReference type="RefSeq" id="WP_340339456.1">
    <property type="nucleotide sequence ID" value="NZ_JBBKZS010000028.1"/>
</dbReference>
<dbReference type="Pfam" id="PF01739">
    <property type="entry name" value="CheR"/>
    <property type="match status" value="1"/>
</dbReference>
<dbReference type="Pfam" id="PF13596">
    <property type="entry name" value="PAS_10"/>
    <property type="match status" value="1"/>
</dbReference>
<dbReference type="PROSITE" id="PS50109">
    <property type="entry name" value="HIS_KIN"/>
    <property type="match status" value="1"/>
</dbReference>
<feature type="domain" description="PAC" evidence="14">
    <location>
        <begin position="847"/>
        <end position="897"/>
    </location>
</feature>
<dbReference type="SUPFAM" id="SSF52172">
    <property type="entry name" value="CheY-like"/>
    <property type="match status" value="1"/>
</dbReference>
<evidence type="ECO:0000256" key="1">
    <source>
        <dbReference type="ARBA" id="ARBA00000085"/>
    </source>
</evidence>
<dbReference type="InterPro" id="IPR035909">
    <property type="entry name" value="CheB_C"/>
</dbReference>
<evidence type="ECO:0000313" key="17">
    <source>
        <dbReference type="EMBL" id="MEJ8859417.1"/>
    </source>
</evidence>
<dbReference type="InterPro" id="IPR003594">
    <property type="entry name" value="HATPase_dom"/>
</dbReference>
<feature type="region of interest" description="Disordered" evidence="10">
    <location>
        <begin position="31"/>
        <end position="50"/>
    </location>
</feature>
<evidence type="ECO:0000256" key="7">
    <source>
        <dbReference type="PROSITE-ProRule" id="PRU00050"/>
    </source>
</evidence>
<evidence type="ECO:0000256" key="8">
    <source>
        <dbReference type="PROSITE-ProRule" id="PRU00169"/>
    </source>
</evidence>
<dbReference type="InterPro" id="IPR000780">
    <property type="entry name" value="CheR_MeTrfase"/>
</dbReference>
<keyword evidence="5" id="KW-0808">Transferase</keyword>
<dbReference type="InterPro" id="IPR022642">
    <property type="entry name" value="CheR_C"/>
</dbReference>
<dbReference type="InterPro" id="IPR036804">
    <property type="entry name" value="CheR_N_sf"/>
</dbReference>
<keyword evidence="4 17" id="KW-0489">Methyltransferase</keyword>
<evidence type="ECO:0000256" key="10">
    <source>
        <dbReference type="SAM" id="MobiDB-lite"/>
    </source>
</evidence>
<dbReference type="Pfam" id="PF02518">
    <property type="entry name" value="HATPase_c"/>
    <property type="match status" value="1"/>
</dbReference>
<dbReference type="Gene3D" id="3.30.450.20">
    <property type="entry name" value="PAS domain"/>
    <property type="match status" value="2"/>
</dbReference>
<dbReference type="SUPFAM" id="SSF47384">
    <property type="entry name" value="Homodimeric domain of signal transducing histidine kinase"/>
    <property type="match status" value="1"/>
</dbReference>
<accession>A0ABU8XL74</accession>
<protein>
    <submittedName>
        <fullName evidence="17">CheR family methyltransferase</fullName>
    </submittedName>
</protein>
<dbReference type="InterPro" id="IPR022641">
    <property type="entry name" value="CheR_N"/>
</dbReference>
<dbReference type="GO" id="GO:0008168">
    <property type="term" value="F:methyltransferase activity"/>
    <property type="evidence" value="ECO:0007669"/>
    <property type="project" value="UniProtKB-KW"/>
</dbReference>
<dbReference type="Pfam" id="PF00072">
    <property type="entry name" value="Response_reg"/>
    <property type="match status" value="1"/>
</dbReference>
<feature type="domain" description="CheB-type methylesterase" evidence="15">
    <location>
        <begin position="56"/>
        <end position="237"/>
    </location>
</feature>
<feature type="domain" description="Histidine kinase" evidence="11">
    <location>
        <begin position="1048"/>
        <end position="1267"/>
    </location>
</feature>
<evidence type="ECO:0000256" key="2">
    <source>
        <dbReference type="ARBA" id="ARBA00001541"/>
    </source>
</evidence>
<evidence type="ECO:0000259" key="16">
    <source>
        <dbReference type="PROSITE" id="PS50123"/>
    </source>
</evidence>
<keyword evidence="7" id="KW-0378">Hydrolase</keyword>
<comment type="caution">
    <text evidence="17">The sequence shown here is derived from an EMBL/GenBank/DDBJ whole genome shotgun (WGS) entry which is preliminary data.</text>
</comment>
<evidence type="ECO:0000259" key="13">
    <source>
        <dbReference type="PROSITE" id="PS50112"/>
    </source>
</evidence>
<reference evidence="17 18" key="1">
    <citation type="submission" date="2024-03" db="EMBL/GenBank/DDBJ databases">
        <title>Novel species of the genus Variovorax.</title>
        <authorList>
            <person name="Liu Q."/>
            <person name="Xin Y.-H."/>
        </authorList>
    </citation>
    <scope>NUCLEOTIDE SEQUENCE [LARGE SCALE GENOMIC DNA]</scope>
    <source>
        <strain evidence="17 18">KACC 18901</strain>
    </source>
</reference>
<evidence type="ECO:0000313" key="18">
    <source>
        <dbReference type="Proteomes" id="UP001367030"/>
    </source>
</evidence>
<evidence type="ECO:0000256" key="4">
    <source>
        <dbReference type="ARBA" id="ARBA00022603"/>
    </source>
</evidence>
<evidence type="ECO:0000256" key="6">
    <source>
        <dbReference type="ARBA" id="ARBA00022691"/>
    </source>
</evidence>
<dbReference type="GO" id="GO:0032259">
    <property type="term" value="P:methylation"/>
    <property type="evidence" value="ECO:0007669"/>
    <property type="project" value="UniProtKB-KW"/>
</dbReference>
<dbReference type="Gene3D" id="3.40.50.2300">
    <property type="match status" value="1"/>
</dbReference>
<dbReference type="CDD" id="cd02440">
    <property type="entry name" value="AdoMet_MTases"/>
    <property type="match status" value="1"/>
</dbReference>
<dbReference type="InterPro" id="IPR036097">
    <property type="entry name" value="HisK_dim/P_sf"/>
</dbReference>
<dbReference type="InterPro" id="IPR036890">
    <property type="entry name" value="HATPase_C_sf"/>
</dbReference>
<dbReference type="PROSITE" id="PS50122">
    <property type="entry name" value="CHEB"/>
    <property type="match status" value="1"/>
</dbReference>
<feature type="region of interest" description="Disordered" evidence="10">
    <location>
        <begin position="714"/>
        <end position="756"/>
    </location>
</feature>
<dbReference type="SMART" id="SM00448">
    <property type="entry name" value="REC"/>
    <property type="match status" value="1"/>
</dbReference>
<dbReference type="NCBIfam" id="TIGR00229">
    <property type="entry name" value="sensory_box"/>
    <property type="match status" value="1"/>
</dbReference>
<name>A0ABU8XL74_9BURK</name>
<dbReference type="Gene3D" id="1.10.155.10">
    <property type="entry name" value="Chemotaxis receptor methyltransferase CheR, N-terminal domain"/>
    <property type="match status" value="1"/>
</dbReference>
<dbReference type="InterPro" id="IPR000700">
    <property type="entry name" value="PAS-assoc_C"/>
</dbReference>
<dbReference type="SMART" id="SM00387">
    <property type="entry name" value="HATPase_c"/>
    <property type="match status" value="1"/>
</dbReference>
<dbReference type="Gene3D" id="3.30.565.10">
    <property type="entry name" value="Histidine kinase-like ATPase, C-terminal domain"/>
    <property type="match status" value="1"/>
</dbReference>
<gene>
    <name evidence="17" type="ORF">WKW79_32970</name>
</gene>
<feature type="domain" description="PAS" evidence="13">
    <location>
        <begin position="898"/>
        <end position="954"/>
    </location>
</feature>
<dbReference type="InterPro" id="IPR050903">
    <property type="entry name" value="Bact_Chemotaxis_MeTrfase"/>
</dbReference>
<dbReference type="InterPro" id="IPR035965">
    <property type="entry name" value="PAS-like_dom_sf"/>
</dbReference>
<dbReference type="SUPFAM" id="SSF55874">
    <property type="entry name" value="ATPase domain of HSP90 chaperone/DNA topoisomerase II/histidine kinase"/>
    <property type="match status" value="1"/>
</dbReference>
<dbReference type="SMART" id="SM00091">
    <property type="entry name" value="PAS"/>
    <property type="match status" value="3"/>
</dbReference>
<keyword evidence="8" id="KW-0597">Phosphoprotein</keyword>
<feature type="compositionally biased region" description="Basic and acidic residues" evidence="10">
    <location>
        <begin position="736"/>
        <end position="752"/>
    </location>
</feature>
<dbReference type="InterPro" id="IPR000014">
    <property type="entry name" value="PAS"/>
</dbReference>
<dbReference type="InterPro" id="IPR029063">
    <property type="entry name" value="SAM-dependent_MTases_sf"/>
</dbReference>
<dbReference type="EMBL" id="JBBKZS010000028">
    <property type="protein sequence ID" value="MEJ8859417.1"/>
    <property type="molecule type" value="Genomic_DNA"/>
</dbReference>
<evidence type="ECO:0000259" key="14">
    <source>
        <dbReference type="PROSITE" id="PS50113"/>
    </source>
</evidence>
<dbReference type="Gene3D" id="1.10.287.130">
    <property type="match status" value="1"/>
</dbReference>
<dbReference type="PROSITE" id="PS50112">
    <property type="entry name" value="PAS"/>
    <property type="match status" value="1"/>
</dbReference>
<dbReference type="Gene3D" id="3.40.50.180">
    <property type="entry name" value="Methylesterase CheB, C-terminal domain"/>
    <property type="match status" value="1"/>
</dbReference>
<dbReference type="Proteomes" id="UP001367030">
    <property type="component" value="Unassembled WGS sequence"/>
</dbReference>
<dbReference type="InterPro" id="IPR001789">
    <property type="entry name" value="Sig_transdc_resp-reg_receiver"/>
</dbReference>
<keyword evidence="18" id="KW-1185">Reference proteome</keyword>
<dbReference type="CDD" id="cd00130">
    <property type="entry name" value="PAS"/>
    <property type="match status" value="1"/>
</dbReference>
<dbReference type="InterPro" id="IPR003661">
    <property type="entry name" value="HisK_dim/P_dom"/>
</dbReference>
<keyword evidence="9" id="KW-0175">Coiled coil</keyword>
<dbReference type="CDD" id="cd00082">
    <property type="entry name" value="HisKA"/>
    <property type="match status" value="1"/>
</dbReference>
<dbReference type="Gene3D" id="3.40.50.150">
    <property type="entry name" value="Vaccinia Virus protein VP39"/>
    <property type="match status" value="1"/>
</dbReference>
<feature type="domain" description="Response regulatory" evidence="12">
    <location>
        <begin position="1289"/>
        <end position="1405"/>
    </location>
</feature>
<feature type="active site" evidence="7">
    <location>
        <position position="65"/>
    </location>
</feature>
<dbReference type="PROSITE" id="PS50123">
    <property type="entry name" value="CHER"/>
    <property type="match status" value="1"/>
</dbReference>
<dbReference type="SUPFAM" id="SSF53335">
    <property type="entry name" value="S-adenosyl-L-methionine-dependent methyltransferases"/>
    <property type="match status" value="1"/>
</dbReference>
<dbReference type="Pfam" id="PF00512">
    <property type="entry name" value="HisKA"/>
    <property type="match status" value="1"/>
</dbReference>
<evidence type="ECO:0000256" key="5">
    <source>
        <dbReference type="ARBA" id="ARBA00022679"/>
    </source>
</evidence>
<dbReference type="PROSITE" id="PS50113">
    <property type="entry name" value="PAC"/>
    <property type="match status" value="1"/>
</dbReference>
<organism evidence="17 18">
    <name type="scientific">Variovorax robiniae</name>
    <dbReference type="NCBI Taxonomy" id="1836199"/>
    <lineage>
        <taxon>Bacteria</taxon>
        <taxon>Pseudomonadati</taxon>
        <taxon>Pseudomonadota</taxon>
        <taxon>Betaproteobacteria</taxon>
        <taxon>Burkholderiales</taxon>
        <taxon>Comamonadaceae</taxon>
        <taxon>Variovorax</taxon>
    </lineage>
</organism>
<dbReference type="InterPro" id="IPR000673">
    <property type="entry name" value="Sig_transdc_resp-reg_Me-estase"/>
</dbReference>
<sequence length="1407" mass="154551">MRKLPFTSPSGCSNRARVSWIDPRIIRAAQENRMSQEARNDDEWDDGPEARRSSLQFPVVGVGASAGGMAAALQLFEHLPDAPGMAFVVVLHLSPEHESHAATILQRATGMPVVQVTQTEAIQVNHVYVIAPALHLAMDDGKLIVETQDHPRGRPVAIDLFFRTLAQTHQERAIAVILSGTGSDGALGLGEVKAQGGVSIAQLPAEAEYSGMPVAAIATGQVDFVLPAAEIPAKLTALWENAQAIELPDSRSIGLRTKEPPSGEAAQRAEAALDDIIAILASRTGNNFRHYKRGTVLRRLERRMQVTRQQNIAGYRDYLESHPQETAQLLQDMLISVTSFFRDPESYGALEEEVHTLLFRRLAADSQLRAWVVGCATGEEAYSLAMLLNEGAPQAASRSAIQIFASDIDDRALAVARAGVYPEAIAADVSAPRLGQFFHYEAGAYRIRKALREQVLFARHNVLRDPPFSRLDLIACRNLLIYLERDLQAEVLEIFHFALKPGGLLFLGSAESADLLNGRFTAVDKKHRIYRANAIRLPRGDLLPLRHADKGGTAEQKGRVVPTLSQLHQRLLDDGDRATVVVDAHQKILHTSPGASRYLRHASGVPTQDLLAVVLPELASALRPAILYAGRSGRRVAAKPVAIDGEQGRIVVQMTVRGSAGADNGGHMLVAFDEVDLMLQPDADAQARAGEPEPAYTVLEEEVLRLQRELKGSIGESASSTEALRASNEELQSMNEELRSATEELETSKEELQSVNEELTTVNFELKNKVEETARINDDLSNLITSMNIATVFVDRQMHINGFTPLTALIFNILPGDKGRPLGDITHRLDYGENFTEDLLHVLATLQPLEREVASVDGRWYLMRISAYRTNEDRIDGAVLNFIDVTERRAAQEQLRARDERLRLVAESTRDFAVITLDEAGCVTGWNKGAELMFGYTVDEILGEHFRRLFVPEDCTVGMPEQELHSARAHGRALDERWHLRKDGSRFYCSGITTTLVEGNAQGFAKIARDLTERRLLERQREELLEAEKQVRVQLEAAHALRNEFLAVMSHELKNPLNLILVSAELIGRSPEVQDSPRLSRAADTIRRTVQAQAQIIDDLLDLSRLQTGKLALNRSPVKWRPIVERITDALRKDAEAKQLSLSVQAEDLAVFADVVRVEQIFWNLASNALKFTPSGGTIEVRLGRDGPWALLEVRDTGRGIAPDFLGQVFGMFEQGDHQPTTRSERGLGIGLALVKSLAELHGGSVEADSEGPGKGATFRVRLPLLEGTLDSNVPGFQLVSHGALADQRILLVDDDPHTLETLGELLALEGAMATTADSGEAALEAARQGEFDLVISDIAMPGMDGFELIKRLRNLPRARRWPAIALTGFGRAEDAAKSRAAGFDMHLNKPVSLEALNEAVASIGRR</sequence>
<proteinExistence type="predicted"/>